<dbReference type="Proteomes" id="UP000294930">
    <property type="component" value="Unassembled WGS sequence"/>
</dbReference>
<dbReference type="RefSeq" id="WP_134198502.1">
    <property type="nucleotide sequence ID" value="NZ_SOQZ01000001.1"/>
</dbReference>
<evidence type="ECO:0000313" key="1">
    <source>
        <dbReference type="EMBL" id="TDY13827.1"/>
    </source>
</evidence>
<keyword evidence="2" id="KW-1185">Reference proteome</keyword>
<comment type="caution">
    <text evidence="1">The sequence shown here is derived from an EMBL/GenBank/DDBJ whole genome shotgun (WGS) entry which is preliminary data.</text>
</comment>
<organism evidence="1 2">
    <name type="scientific">Meridianimaribacter flavus</name>
    <dbReference type="NCBI Taxonomy" id="571115"/>
    <lineage>
        <taxon>Bacteria</taxon>
        <taxon>Pseudomonadati</taxon>
        <taxon>Bacteroidota</taxon>
        <taxon>Flavobacteriia</taxon>
        <taxon>Flavobacteriales</taxon>
        <taxon>Flavobacteriaceae</taxon>
        <taxon>Meridianimaribacter</taxon>
    </lineage>
</organism>
<sequence length="182" mass="20825">MEPCVSPTHLSQSSIVFETFFEGIINRQLDGLSLQKDSLNLFYSNNALLDYHFKGYHLSEKPNDLFEHLPLIFEEVYAIGARLLDYTSFSIEPKKDAVAYGMLGAATQDFPNGIPTHLYVLVLSGDCVFMTEQDISRQIKELSECKSVLESDKPKCFREYFKTTPLYENVRAQALTLVNRFF</sequence>
<proteinExistence type="predicted"/>
<gene>
    <name evidence="1" type="ORF">A8975_0423</name>
</gene>
<name>A0ABY2G8Y6_9FLAO</name>
<reference evidence="1 2" key="1">
    <citation type="submission" date="2019-03" db="EMBL/GenBank/DDBJ databases">
        <title>Genomic Encyclopedia of Type Strains, Phase III (KMG-III): the genomes of soil and plant-associated and newly described type strains.</title>
        <authorList>
            <person name="Whitman W."/>
        </authorList>
    </citation>
    <scope>NUCLEOTIDE SEQUENCE [LARGE SCALE GENOMIC DNA]</scope>
    <source>
        <strain evidence="1 2">CGMCC 1.10957</strain>
    </source>
</reference>
<dbReference type="EMBL" id="SOQZ01000001">
    <property type="protein sequence ID" value="TDY13827.1"/>
    <property type="molecule type" value="Genomic_DNA"/>
</dbReference>
<accession>A0ABY2G8Y6</accession>
<evidence type="ECO:0000313" key="2">
    <source>
        <dbReference type="Proteomes" id="UP000294930"/>
    </source>
</evidence>
<protein>
    <submittedName>
        <fullName evidence="1">Uncharacterized protein</fullName>
    </submittedName>
</protein>